<dbReference type="EMBL" id="JAQQWM010000001">
    <property type="protein sequence ID" value="KAK8083941.1"/>
    <property type="molecule type" value="Genomic_DNA"/>
</dbReference>
<evidence type="ECO:0000313" key="2">
    <source>
        <dbReference type="Proteomes" id="UP001446871"/>
    </source>
</evidence>
<reference evidence="1 2" key="1">
    <citation type="submission" date="2023-01" db="EMBL/GenBank/DDBJ databases">
        <title>Analysis of 21 Apiospora genomes using comparative genomics revels a genus with tremendous synthesis potential of carbohydrate active enzymes and secondary metabolites.</title>
        <authorList>
            <person name="Sorensen T."/>
        </authorList>
    </citation>
    <scope>NUCLEOTIDE SEQUENCE [LARGE SCALE GENOMIC DNA]</scope>
    <source>
        <strain evidence="1 2">CBS 83171</strain>
    </source>
</reference>
<proteinExistence type="predicted"/>
<name>A0ABR1WKB0_9PEZI</name>
<sequence length="256" mass="29371">MPLTFQNPFQSSSSTACAGTFPGPGLNLTKRNPHNYTLKEYDLKVTCTPADLSSLPTAEIQYEEHWKNAQTVEYIPHHPKPQHSFCPTTRFWHYGIPAPYPGAPKCSKEQECSITTQHSVCGVIGSSWPHKENWEQWVRFDGKFTCTNYIAKGESNGLDDAHKGRVTNSPQYQAFHTVFVRKDCQTQNFMGPEHQEQMFNDVIIWDDWQEWLLMKNLTSDTLALTTENDNPHHGRWFGYSIVDEFEDEKIVGKLGK</sequence>
<comment type="caution">
    <text evidence="1">The sequence shown here is derived from an EMBL/GenBank/DDBJ whole genome shotgun (WGS) entry which is preliminary data.</text>
</comment>
<gene>
    <name evidence="1" type="ORF">PG996_002722</name>
</gene>
<accession>A0ABR1WKB0</accession>
<evidence type="ECO:0000313" key="1">
    <source>
        <dbReference type="EMBL" id="KAK8083941.1"/>
    </source>
</evidence>
<keyword evidence="2" id="KW-1185">Reference proteome</keyword>
<dbReference type="Proteomes" id="UP001446871">
    <property type="component" value="Unassembled WGS sequence"/>
</dbReference>
<organism evidence="1 2">
    <name type="scientific">Apiospora saccharicola</name>
    <dbReference type="NCBI Taxonomy" id="335842"/>
    <lineage>
        <taxon>Eukaryota</taxon>
        <taxon>Fungi</taxon>
        <taxon>Dikarya</taxon>
        <taxon>Ascomycota</taxon>
        <taxon>Pezizomycotina</taxon>
        <taxon>Sordariomycetes</taxon>
        <taxon>Xylariomycetidae</taxon>
        <taxon>Amphisphaeriales</taxon>
        <taxon>Apiosporaceae</taxon>
        <taxon>Apiospora</taxon>
    </lineage>
</organism>
<protein>
    <submittedName>
        <fullName evidence="1">Uncharacterized protein</fullName>
    </submittedName>
</protein>